<evidence type="ECO:0000256" key="7">
    <source>
        <dbReference type="SAM" id="Phobius"/>
    </source>
</evidence>
<dbReference type="Proteomes" id="UP000615446">
    <property type="component" value="Unassembled WGS sequence"/>
</dbReference>
<dbReference type="Gene3D" id="3.30.9.10">
    <property type="entry name" value="D-Amino Acid Oxidase, subunit A, domain 2"/>
    <property type="match status" value="1"/>
</dbReference>
<evidence type="ECO:0000256" key="1">
    <source>
        <dbReference type="ARBA" id="ARBA00001974"/>
    </source>
</evidence>
<dbReference type="Pfam" id="PF01266">
    <property type="entry name" value="DAO"/>
    <property type="match status" value="1"/>
</dbReference>
<dbReference type="GO" id="GO:0019478">
    <property type="term" value="P:D-amino acid catabolic process"/>
    <property type="evidence" value="ECO:0007669"/>
    <property type="project" value="TreeGrafter"/>
</dbReference>
<feature type="transmembrane region" description="Helical" evidence="7">
    <location>
        <begin position="53"/>
        <end position="70"/>
    </location>
</feature>
<dbReference type="PANTHER" id="PTHR11530:SF11">
    <property type="entry name" value="D-ASPARTATE OXIDASE"/>
    <property type="match status" value="1"/>
</dbReference>
<dbReference type="EMBL" id="BLAL01000239">
    <property type="protein sequence ID" value="GES94775.1"/>
    <property type="molecule type" value="Genomic_DNA"/>
</dbReference>
<dbReference type="Gene3D" id="3.40.50.720">
    <property type="entry name" value="NAD(P)-binding Rossmann-like Domain"/>
    <property type="match status" value="1"/>
</dbReference>
<dbReference type="PANTHER" id="PTHR11530">
    <property type="entry name" value="D-AMINO ACID OXIDASE"/>
    <property type="match status" value="1"/>
</dbReference>
<keyword evidence="3" id="KW-0285">Flavoprotein</keyword>
<dbReference type="GO" id="GO:0005737">
    <property type="term" value="C:cytoplasm"/>
    <property type="evidence" value="ECO:0007669"/>
    <property type="project" value="TreeGrafter"/>
</dbReference>
<reference evidence="9" key="1">
    <citation type="submission" date="2019-10" db="EMBL/GenBank/DDBJ databases">
        <title>Conservation and host-specific expression of non-tandemly repeated heterogenous ribosome RNA gene in arbuscular mycorrhizal fungi.</title>
        <authorList>
            <person name="Maeda T."/>
            <person name="Kobayashi Y."/>
            <person name="Nakagawa T."/>
            <person name="Ezawa T."/>
            <person name="Yamaguchi K."/>
            <person name="Bino T."/>
            <person name="Nishimoto Y."/>
            <person name="Shigenobu S."/>
            <person name="Kawaguchi M."/>
        </authorList>
    </citation>
    <scope>NUCLEOTIDE SEQUENCE</scope>
    <source>
        <strain evidence="9">HR1</strain>
    </source>
</reference>
<comment type="similarity">
    <text evidence="2">Belongs to the DAMOX/DASOX family.</text>
</comment>
<dbReference type="InterPro" id="IPR006076">
    <property type="entry name" value="FAD-dep_OxRdtase"/>
</dbReference>
<accession>A0A8H3QW61</accession>
<keyword evidence="7" id="KW-0812">Transmembrane</keyword>
<feature type="binding site" evidence="6">
    <location>
        <position position="276"/>
    </location>
    <ligand>
        <name>D-dopa</name>
        <dbReference type="ChEBI" id="CHEBI:149689"/>
    </ligand>
</feature>
<keyword evidence="4 6" id="KW-0274">FAD</keyword>
<dbReference type="SUPFAM" id="SSF51971">
    <property type="entry name" value="Nucleotide-binding domain"/>
    <property type="match status" value="1"/>
</dbReference>
<dbReference type="GO" id="GO:0003884">
    <property type="term" value="F:D-amino-acid oxidase activity"/>
    <property type="evidence" value="ECO:0007669"/>
    <property type="project" value="InterPro"/>
</dbReference>
<proteinExistence type="inferred from homology"/>
<dbReference type="PIRSF" id="PIRSF000189">
    <property type="entry name" value="D-aa_oxidase"/>
    <property type="match status" value="1"/>
</dbReference>
<dbReference type="GO" id="GO:0071949">
    <property type="term" value="F:FAD binding"/>
    <property type="evidence" value="ECO:0007669"/>
    <property type="project" value="InterPro"/>
</dbReference>
<dbReference type="InterPro" id="IPR023209">
    <property type="entry name" value="DAO"/>
</dbReference>
<sequence length="393" mass="44651">MSQYRFMYNTQKLQHTIYPKWRVIQAFFTSLLCIASRRVLLILNKARMLNKRIVVLGAGVSGLTTATLLLQQEKAIKVHIVAKHFPGDLSGEYTSPWAGAHWRSHAAKDEIREQEFDRETYNYFWKIANTPYSGVMIIDEFEYWEKLPQDFSDPWFKTLCHEYRNLRKEELPVGVEFGITYKSISINPSTYLNYLFNTFTSLGGTTQRANLSHLNECIESDTDIVVNCSGIHARTLGGVEDSDVFPARGQTVIAQLPQSYMNWAFFKREANGESTYAIPRDNGEVTLGGTYEVDNYSTDVDYDTAAAIIHRCLATRPDLLPKDQPHLIIKMHGVGLRPCRKGGVRVETEWTTSEKFGKKILICHNYGHGGSGYESSYGTAQSALKIMKEILQS</sequence>
<feature type="binding site" evidence="6">
    <location>
        <position position="370"/>
    </location>
    <ligand>
        <name>D-dopa</name>
        <dbReference type="ChEBI" id="CHEBI:149689"/>
    </ligand>
</feature>
<organism evidence="9 10">
    <name type="scientific">Rhizophagus clarus</name>
    <dbReference type="NCBI Taxonomy" id="94130"/>
    <lineage>
        <taxon>Eukaryota</taxon>
        <taxon>Fungi</taxon>
        <taxon>Fungi incertae sedis</taxon>
        <taxon>Mucoromycota</taxon>
        <taxon>Glomeromycotina</taxon>
        <taxon>Glomeromycetes</taxon>
        <taxon>Glomerales</taxon>
        <taxon>Glomeraceae</taxon>
        <taxon>Rhizophagus</taxon>
    </lineage>
</organism>
<keyword evidence="7" id="KW-1133">Transmembrane helix</keyword>
<feature type="binding site" evidence="6">
    <location>
        <begin position="94"/>
        <end position="95"/>
    </location>
    <ligand>
        <name>FAD</name>
        <dbReference type="ChEBI" id="CHEBI:57692"/>
    </ligand>
</feature>
<evidence type="ECO:0000256" key="2">
    <source>
        <dbReference type="ARBA" id="ARBA00006730"/>
    </source>
</evidence>
<evidence type="ECO:0000256" key="4">
    <source>
        <dbReference type="ARBA" id="ARBA00022827"/>
    </source>
</evidence>
<feature type="domain" description="FAD dependent oxidoreductase" evidence="8">
    <location>
        <begin position="52"/>
        <end position="381"/>
    </location>
</feature>
<gene>
    <name evidence="9" type="ORF">RCL2_002148100</name>
</gene>
<dbReference type="SUPFAM" id="SSF54373">
    <property type="entry name" value="FAD-linked reductases, C-terminal domain"/>
    <property type="match status" value="1"/>
</dbReference>
<name>A0A8H3QW61_9GLOM</name>
<comment type="cofactor">
    <cofactor evidence="1 6">
        <name>FAD</name>
        <dbReference type="ChEBI" id="CHEBI:57692"/>
    </cofactor>
</comment>
<evidence type="ECO:0000256" key="5">
    <source>
        <dbReference type="ARBA" id="ARBA00023002"/>
    </source>
</evidence>
<evidence type="ECO:0000256" key="6">
    <source>
        <dbReference type="PIRSR" id="PIRSR000189-1"/>
    </source>
</evidence>
<dbReference type="OrthoDB" id="2015447at2759"/>
<keyword evidence="7" id="KW-0472">Membrane</keyword>
<evidence type="ECO:0000313" key="9">
    <source>
        <dbReference type="EMBL" id="GES94775.1"/>
    </source>
</evidence>
<protein>
    <submittedName>
        <fullName evidence="9">Nucleotide-binding domain-containing protein</fullName>
    </submittedName>
</protein>
<dbReference type="AlphaFoldDB" id="A0A8H3QW61"/>
<evidence type="ECO:0000259" key="8">
    <source>
        <dbReference type="Pfam" id="PF01266"/>
    </source>
</evidence>
<keyword evidence="5" id="KW-0560">Oxidoreductase</keyword>
<evidence type="ECO:0000256" key="3">
    <source>
        <dbReference type="ARBA" id="ARBA00022630"/>
    </source>
</evidence>
<evidence type="ECO:0000313" key="10">
    <source>
        <dbReference type="Proteomes" id="UP000615446"/>
    </source>
</evidence>
<feature type="binding site" evidence="6">
    <location>
        <position position="337"/>
    </location>
    <ligand>
        <name>D-dopa</name>
        <dbReference type="ChEBI" id="CHEBI:149689"/>
    </ligand>
</feature>
<comment type="caution">
    <text evidence="9">The sequence shown here is derived from an EMBL/GenBank/DDBJ whole genome shotgun (WGS) entry which is preliminary data.</text>
</comment>